<dbReference type="Proteomes" id="UP001165395">
    <property type="component" value="Unassembled WGS sequence"/>
</dbReference>
<organism evidence="1 2">
    <name type="scientific">Leeia speluncae</name>
    <dbReference type="NCBI Taxonomy" id="2884804"/>
    <lineage>
        <taxon>Bacteria</taxon>
        <taxon>Pseudomonadati</taxon>
        <taxon>Pseudomonadota</taxon>
        <taxon>Betaproteobacteria</taxon>
        <taxon>Neisseriales</taxon>
        <taxon>Leeiaceae</taxon>
        <taxon>Leeia</taxon>
    </lineage>
</organism>
<dbReference type="InterPro" id="IPR010662">
    <property type="entry name" value="RBBP9/YdeN"/>
</dbReference>
<evidence type="ECO:0000313" key="2">
    <source>
        <dbReference type="Proteomes" id="UP001165395"/>
    </source>
</evidence>
<name>A0ABS8DA00_9NEIS</name>
<dbReference type="GO" id="GO:0016787">
    <property type="term" value="F:hydrolase activity"/>
    <property type="evidence" value="ECO:0007669"/>
    <property type="project" value="UniProtKB-KW"/>
</dbReference>
<keyword evidence="1" id="KW-0378">Hydrolase</keyword>
<dbReference type="Gene3D" id="3.40.50.1820">
    <property type="entry name" value="alpha/beta hydrolase"/>
    <property type="match status" value="1"/>
</dbReference>
<accession>A0ABS8DA00</accession>
<dbReference type="Pfam" id="PF06821">
    <property type="entry name" value="Ser_hydrolase"/>
    <property type="match status" value="1"/>
</dbReference>
<dbReference type="SUPFAM" id="SSF53474">
    <property type="entry name" value="alpha/beta-Hydrolases"/>
    <property type="match status" value="1"/>
</dbReference>
<dbReference type="EMBL" id="JAJBZT010000011">
    <property type="protein sequence ID" value="MCB6185040.1"/>
    <property type="molecule type" value="Genomic_DNA"/>
</dbReference>
<evidence type="ECO:0000313" key="1">
    <source>
        <dbReference type="EMBL" id="MCB6185040.1"/>
    </source>
</evidence>
<comment type="caution">
    <text evidence="1">The sequence shown here is derived from an EMBL/GenBank/DDBJ whole genome shotgun (WGS) entry which is preliminary data.</text>
</comment>
<dbReference type="InterPro" id="IPR029058">
    <property type="entry name" value="AB_hydrolase_fold"/>
</dbReference>
<dbReference type="RefSeq" id="WP_227181871.1">
    <property type="nucleotide sequence ID" value="NZ_JAJBZT010000011.1"/>
</dbReference>
<proteinExistence type="predicted"/>
<gene>
    <name evidence="1" type="ORF">LIN78_15945</name>
</gene>
<reference evidence="1" key="1">
    <citation type="submission" date="2021-10" db="EMBL/GenBank/DDBJ databases">
        <title>The complete genome sequence of Leeia sp. TBRC 13508.</title>
        <authorList>
            <person name="Charoenyingcharoen P."/>
            <person name="Yukphan P."/>
        </authorList>
    </citation>
    <scope>NUCLEOTIDE SEQUENCE</scope>
    <source>
        <strain evidence="1">TBRC 13508</strain>
    </source>
</reference>
<sequence length="190" mass="21342">MSATILNSRFIVVPGWKNSGPLHWQSSWANSLPNVSRVYQENWQEPQLEKWLEGLNNAIEASTTPAILIAHSLGCITATHWVKRNLKSGRVKGLFLVAPADIERANAPKEISQFAPILKERIPVPTHVIASTNDPFCQLDRAKTFAKHWEASLTILPDAFHINAESGHQTWNEGKVLLYRFTEEVSRLVA</sequence>
<keyword evidence="2" id="KW-1185">Reference proteome</keyword>
<protein>
    <submittedName>
        <fullName evidence="1">Alpha/beta hydrolase</fullName>
    </submittedName>
</protein>